<evidence type="ECO:0000259" key="9">
    <source>
        <dbReference type="PROSITE" id="PS50928"/>
    </source>
</evidence>
<dbReference type="Pfam" id="PF00528">
    <property type="entry name" value="BPD_transp_1"/>
    <property type="match status" value="1"/>
</dbReference>
<feature type="transmembrane region" description="Helical" evidence="8">
    <location>
        <begin position="259"/>
        <end position="280"/>
    </location>
</feature>
<keyword evidence="6 8" id="KW-1133">Transmembrane helix</keyword>
<dbReference type="AlphaFoldDB" id="A0A8J3TJ88"/>
<keyword evidence="2 8" id="KW-0813">Transport</keyword>
<evidence type="ECO:0000256" key="8">
    <source>
        <dbReference type="RuleBase" id="RU363032"/>
    </source>
</evidence>
<dbReference type="GO" id="GO:0006865">
    <property type="term" value="P:amino acid transport"/>
    <property type="evidence" value="ECO:0007669"/>
    <property type="project" value="UniProtKB-KW"/>
</dbReference>
<dbReference type="GO" id="GO:0043190">
    <property type="term" value="C:ATP-binding cassette (ABC) transporter complex"/>
    <property type="evidence" value="ECO:0007669"/>
    <property type="project" value="InterPro"/>
</dbReference>
<dbReference type="PANTHER" id="PTHR30614:SF0">
    <property type="entry name" value="L-CYSTINE TRANSPORT SYSTEM PERMEASE PROTEIN TCYL"/>
    <property type="match status" value="1"/>
</dbReference>
<evidence type="ECO:0000256" key="1">
    <source>
        <dbReference type="ARBA" id="ARBA00004651"/>
    </source>
</evidence>
<dbReference type="GO" id="GO:0022857">
    <property type="term" value="F:transmembrane transporter activity"/>
    <property type="evidence" value="ECO:0007669"/>
    <property type="project" value="InterPro"/>
</dbReference>
<dbReference type="NCBIfam" id="TIGR01726">
    <property type="entry name" value="HEQRo_perm_3TM"/>
    <property type="match status" value="1"/>
</dbReference>
<keyword evidence="7 8" id="KW-0472">Membrane</keyword>
<comment type="caution">
    <text evidence="10">The sequence shown here is derived from an EMBL/GenBank/DDBJ whole genome shotgun (WGS) entry which is preliminary data.</text>
</comment>
<evidence type="ECO:0000256" key="2">
    <source>
        <dbReference type="ARBA" id="ARBA00022448"/>
    </source>
</evidence>
<evidence type="ECO:0000256" key="4">
    <source>
        <dbReference type="ARBA" id="ARBA00022692"/>
    </source>
</evidence>
<feature type="domain" description="ABC transmembrane type-1" evidence="9">
    <location>
        <begin position="82"/>
        <end position="277"/>
    </location>
</feature>
<feature type="transmembrane region" description="Helical" evidence="8">
    <location>
        <begin position="35"/>
        <end position="55"/>
    </location>
</feature>
<name>A0A8J3TJ88_9ACTN</name>
<keyword evidence="11" id="KW-1185">Reference proteome</keyword>
<dbReference type="PROSITE" id="PS50928">
    <property type="entry name" value="ABC_TM1"/>
    <property type="match status" value="1"/>
</dbReference>
<evidence type="ECO:0000313" key="10">
    <source>
        <dbReference type="EMBL" id="GII25634.1"/>
    </source>
</evidence>
<dbReference type="Proteomes" id="UP000599074">
    <property type="component" value="Unassembled WGS sequence"/>
</dbReference>
<evidence type="ECO:0000256" key="5">
    <source>
        <dbReference type="ARBA" id="ARBA00022970"/>
    </source>
</evidence>
<evidence type="ECO:0000256" key="3">
    <source>
        <dbReference type="ARBA" id="ARBA00022475"/>
    </source>
</evidence>
<comment type="similarity">
    <text evidence="8">Belongs to the binding-protein-dependent transport system permease family.</text>
</comment>
<keyword evidence="5" id="KW-0029">Amino-acid transport</keyword>
<dbReference type="PANTHER" id="PTHR30614">
    <property type="entry name" value="MEMBRANE COMPONENT OF AMINO ACID ABC TRANSPORTER"/>
    <property type="match status" value="1"/>
</dbReference>
<dbReference type="InterPro" id="IPR010065">
    <property type="entry name" value="AA_ABC_transptr_permease_3TM"/>
</dbReference>
<protein>
    <submittedName>
        <fullName evidence="10">ABC transporter permease</fullName>
    </submittedName>
</protein>
<dbReference type="SUPFAM" id="SSF161098">
    <property type="entry name" value="MetI-like"/>
    <property type="match status" value="1"/>
</dbReference>
<keyword evidence="3" id="KW-1003">Cell membrane</keyword>
<comment type="subcellular location">
    <subcellularLocation>
        <location evidence="1 8">Cell membrane</location>
        <topology evidence="1 8">Multi-pass membrane protein</topology>
    </subcellularLocation>
</comment>
<keyword evidence="4 8" id="KW-0812">Transmembrane</keyword>
<dbReference type="EMBL" id="BOON01000055">
    <property type="protein sequence ID" value="GII25634.1"/>
    <property type="molecule type" value="Genomic_DNA"/>
</dbReference>
<feature type="transmembrane region" description="Helical" evidence="8">
    <location>
        <begin position="86"/>
        <end position="106"/>
    </location>
</feature>
<sequence length="288" mass="31062">MTDGSVTDTNSPATTAPVIQEPGRRRLGRRRRERLVRAAGYAVFVLVVVGVAAAADWQRLADSFFRVDVARAMFPGAVTTALRNTIVYTLLAFAFGLVLGLVLALMRLSTIAPYRWFATAYIELFRGLPRLLVLFMVGYGIPQAFPDREIPGGVYGAVTLGLGATAAAYMAETIRAGIQAVPKGQTEAARSLGMSHGRAMVSIVLPQAFRIVIPPLTNEFVGLTKDTSLAYVLGVTASTIELTKFAGDALNSQVNPTPLVVAGLLYLAITLPLSQLVRWLERRAARER</sequence>
<organism evidence="10 11">
    <name type="scientific">Planosporangium mesophilum</name>
    <dbReference type="NCBI Taxonomy" id="689768"/>
    <lineage>
        <taxon>Bacteria</taxon>
        <taxon>Bacillati</taxon>
        <taxon>Actinomycetota</taxon>
        <taxon>Actinomycetes</taxon>
        <taxon>Micromonosporales</taxon>
        <taxon>Micromonosporaceae</taxon>
        <taxon>Planosporangium</taxon>
    </lineage>
</organism>
<evidence type="ECO:0000256" key="6">
    <source>
        <dbReference type="ARBA" id="ARBA00022989"/>
    </source>
</evidence>
<reference evidence="10" key="1">
    <citation type="submission" date="2021-01" db="EMBL/GenBank/DDBJ databases">
        <title>Whole genome shotgun sequence of Planosporangium mesophilum NBRC 109066.</title>
        <authorList>
            <person name="Komaki H."/>
            <person name="Tamura T."/>
        </authorList>
    </citation>
    <scope>NUCLEOTIDE SEQUENCE</scope>
    <source>
        <strain evidence="10">NBRC 109066</strain>
    </source>
</reference>
<proteinExistence type="inferred from homology"/>
<accession>A0A8J3TJ88</accession>
<dbReference type="Gene3D" id="1.10.3720.10">
    <property type="entry name" value="MetI-like"/>
    <property type="match status" value="1"/>
</dbReference>
<gene>
    <name evidence="10" type="ORF">Pme01_52310</name>
</gene>
<dbReference type="InterPro" id="IPR000515">
    <property type="entry name" value="MetI-like"/>
</dbReference>
<dbReference type="CDD" id="cd06261">
    <property type="entry name" value="TM_PBP2"/>
    <property type="match status" value="1"/>
</dbReference>
<evidence type="ECO:0000313" key="11">
    <source>
        <dbReference type="Proteomes" id="UP000599074"/>
    </source>
</evidence>
<dbReference type="InterPro" id="IPR043429">
    <property type="entry name" value="ArtM/GltK/GlnP/TcyL/YhdX-like"/>
</dbReference>
<dbReference type="InterPro" id="IPR035906">
    <property type="entry name" value="MetI-like_sf"/>
</dbReference>
<feature type="transmembrane region" description="Helical" evidence="8">
    <location>
        <begin position="118"/>
        <end position="141"/>
    </location>
</feature>
<evidence type="ECO:0000256" key="7">
    <source>
        <dbReference type="ARBA" id="ARBA00023136"/>
    </source>
</evidence>